<protein>
    <submittedName>
        <fullName evidence="1">Uncharacterized protein</fullName>
    </submittedName>
</protein>
<evidence type="ECO:0000313" key="1">
    <source>
        <dbReference type="EMBL" id="TEB33535.1"/>
    </source>
</evidence>
<dbReference type="AlphaFoldDB" id="A0A4Y7TH81"/>
<organism evidence="1 2">
    <name type="scientific">Coprinellus micaceus</name>
    <name type="common">Glistening ink-cap mushroom</name>
    <name type="synonym">Coprinus micaceus</name>
    <dbReference type="NCBI Taxonomy" id="71717"/>
    <lineage>
        <taxon>Eukaryota</taxon>
        <taxon>Fungi</taxon>
        <taxon>Dikarya</taxon>
        <taxon>Basidiomycota</taxon>
        <taxon>Agaricomycotina</taxon>
        <taxon>Agaricomycetes</taxon>
        <taxon>Agaricomycetidae</taxon>
        <taxon>Agaricales</taxon>
        <taxon>Agaricineae</taxon>
        <taxon>Psathyrellaceae</taxon>
        <taxon>Coprinellus</taxon>
    </lineage>
</organism>
<proteinExistence type="predicted"/>
<dbReference type="EMBL" id="QPFP01000012">
    <property type="protein sequence ID" value="TEB33535.1"/>
    <property type="molecule type" value="Genomic_DNA"/>
</dbReference>
<accession>A0A4Y7TH81</accession>
<reference evidence="1 2" key="1">
    <citation type="journal article" date="2019" name="Nat. Ecol. Evol.">
        <title>Megaphylogeny resolves global patterns of mushroom evolution.</title>
        <authorList>
            <person name="Varga T."/>
            <person name="Krizsan K."/>
            <person name="Foldi C."/>
            <person name="Dima B."/>
            <person name="Sanchez-Garcia M."/>
            <person name="Sanchez-Ramirez S."/>
            <person name="Szollosi G.J."/>
            <person name="Szarkandi J.G."/>
            <person name="Papp V."/>
            <person name="Albert L."/>
            <person name="Andreopoulos W."/>
            <person name="Angelini C."/>
            <person name="Antonin V."/>
            <person name="Barry K.W."/>
            <person name="Bougher N.L."/>
            <person name="Buchanan P."/>
            <person name="Buyck B."/>
            <person name="Bense V."/>
            <person name="Catcheside P."/>
            <person name="Chovatia M."/>
            <person name="Cooper J."/>
            <person name="Damon W."/>
            <person name="Desjardin D."/>
            <person name="Finy P."/>
            <person name="Geml J."/>
            <person name="Haridas S."/>
            <person name="Hughes K."/>
            <person name="Justo A."/>
            <person name="Karasinski D."/>
            <person name="Kautmanova I."/>
            <person name="Kiss B."/>
            <person name="Kocsube S."/>
            <person name="Kotiranta H."/>
            <person name="LaButti K.M."/>
            <person name="Lechner B.E."/>
            <person name="Liimatainen K."/>
            <person name="Lipzen A."/>
            <person name="Lukacs Z."/>
            <person name="Mihaltcheva S."/>
            <person name="Morgado L.N."/>
            <person name="Niskanen T."/>
            <person name="Noordeloos M.E."/>
            <person name="Ohm R.A."/>
            <person name="Ortiz-Santana B."/>
            <person name="Ovrebo C."/>
            <person name="Racz N."/>
            <person name="Riley R."/>
            <person name="Savchenko A."/>
            <person name="Shiryaev A."/>
            <person name="Soop K."/>
            <person name="Spirin V."/>
            <person name="Szebenyi C."/>
            <person name="Tomsovsky M."/>
            <person name="Tulloss R.E."/>
            <person name="Uehling J."/>
            <person name="Grigoriev I.V."/>
            <person name="Vagvolgyi C."/>
            <person name="Papp T."/>
            <person name="Martin F.M."/>
            <person name="Miettinen O."/>
            <person name="Hibbett D.S."/>
            <person name="Nagy L.G."/>
        </authorList>
    </citation>
    <scope>NUCLEOTIDE SEQUENCE [LARGE SCALE GENOMIC DNA]</scope>
    <source>
        <strain evidence="1 2">FP101781</strain>
    </source>
</reference>
<dbReference type="Proteomes" id="UP000298030">
    <property type="component" value="Unassembled WGS sequence"/>
</dbReference>
<name>A0A4Y7TH81_COPMI</name>
<gene>
    <name evidence="1" type="ORF">FA13DRAFT_1730552</name>
</gene>
<evidence type="ECO:0000313" key="2">
    <source>
        <dbReference type="Proteomes" id="UP000298030"/>
    </source>
</evidence>
<sequence>MGPKSLSGRSQRAPLNQAFRPTLRIILGNPNRASRASSTWIYTTPSSLQEKWLEAPRSPFPCAVLPSIVGLHRSTTSYDGGPWNMKTGRYVKHGKPWWQP</sequence>
<keyword evidence="2" id="KW-1185">Reference proteome</keyword>
<comment type="caution">
    <text evidence="1">The sequence shown here is derived from an EMBL/GenBank/DDBJ whole genome shotgun (WGS) entry which is preliminary data.</text>
</comment>